<evidence type="ECO:0000256" key="4">
    <source>
        <dbReference type="ARBA" id="ARBA00022884"/>
    </source>
</evidence>
<dbReference type="PROSITE" id="PS01195">
    <property type="entry name" value="PEPT_TRNA_HYDROL_1"/>
    <property type="match status" value="1"/>
</dbReference>
<comment type="function">
    <text evidence="7">Hydrolyzes ribosome-free peptidyl-tRNAs (with 1 or more amino acids incorporated), which drop off the ribosome during protein synthesis, or as a result of ribosome stalling.</text>
</comment>
<evidence type="ECO:0000256" key="3">
    <source>
        <dbReference type="ARBA" id="ARBA00022801"/>
    </source>
</evidence>
<dbReference type="FunFam" id="3.40.50.1470:FF:000001">
    <property type="entry name" value="Peptidyl-tRNA hydrolase"/>
    <property type="match status" value="1"/>
</dbReference>
<name>A0A1F8FGM8_9BACT</name>
<dbReference type="InterPro" id="IPR018171">
    <property type="entry name" value="Pept_tRNA_hydro_CS"/>
</dbReference>
<dbReference type="NCBIfam" id="TIGR00447">
    <property type="entry name" value="pth"/>
    <property type="match status" value="1"/>
</dbReference>
<dbReference type="AlphaFoldDB" id="A0A1F8FGM8"/>
<feature type="site" description="Stabilizes the basic form of H active site to accept a proton" evidence="7">
    <location>
        <position position="94"/>
    </location>
</feature>
<dbReference type="InterPro" id="IPR001328">
    <property type="entry name" value="Pept_tRNA_hydro"/>
</dbReference>
<comment type="function">
    <text evidence="7">Catalyzes the release of premature peptidyl moieties from peptidyl-tRNA molecules trapped in stalled 50S ribosomal subunits, and thus maintains levels of free tRNAs and 50S ribosomes.</text>
</comment>
<dbReference type="Gene3D" id="3.40.50.1470">
    <property type="entry name" value="Peptidyl-tRNA hydrolase"/>
    <property type="match status" value="1"/>
</dbReference>
<dbReference type="GO" id="GO:0000049">
    <property type="term" value="F:tRNA binding"/>
    <property type="evidence" value="ECO:0007669"/>
    <property type="project" value="UniProtKB-UniRule"/>
</dbReference>
<keyword evidence="7" id="KW-0963">Cytoplasm</keyword>
<evidence type="ECO:0000313" key="10">
    <source>
        <dbReference type="EMBL" id="OGN12315.1"/>
    </source>
</evidence>
<evidence type="ECO:0000256" key="7">
    <source>
        <dbReference type="HAMAP-Rule" id="MF_00083"/>
    </source>
</evidence>
<evidence type="ECO:0000256" key="6">
    <source>
        <dbReference type="ARBA" id="ARBA00050038"/>
    </source>
</evidence>
<comment type="caution">
    <text evidence="10">The sequence shown here is derived from an EMBL/GenBank/DDBJ whole genome shotgun (WGS) entry which is preliminary data.</text>
</comment>
<organism evidence="10 11">
    <name type="scientific">Candidatus Yanofskybacteria bacterium RIFCSPHIGHO2_02_FULL_43_15c</name>
    <dbReference type="NCBI Taxonomy" id="1802679"/>
    <lineage>
        <taxon>Bacteria</taxon>
        <taxon>Candidatus Yanofskyibacteriota</taxon>
    </lineage>
</organism>
<evidence type="ECO:0000313" key="11">
    <source>
        <dbReference type="Proteomes" id="UP000178197"/>
    </source>
</evidence>
<accession>A0A1F8FGM8</accession>
<reference evidence="10 11" key="1">
    <citation type="journal article" date="2016" name="Nat. Commun.">
        <title>Thousands of microbial genomes shed light on interconnected biogeochemical processes in an aquifer system.</title>
        <authorList>
            <person name="Anantharaman K."/>
            <person name="Brown C.T."/>
            <person name="Hug L.A."/>
            <person name="Sharon I."/>
            <person name="Castelle C.J."/>
            <person name="Probst A.J."/>
            <person name="Thomas B.C."/>
            <person name="Singh A."/>
            <person name="Wilkins M.J."/>
            <person name="Karaoz U."/>
            <person name="Brodie E.L."/>
            <person name="Williams K.H."/>
            <person name="Hubbard S.S."/>
            <person name="Banfield J.F."/>
        </authorList>
    </citation>
    <scope>NUCLEOTIDE SEQUENCE [LARGE SCALE GENOMIC DNA]</scope>
</reference>
<feature type="active site" description="Proton acceptor" evidence="7">
    <location>
        <position position="20"/>
    </location>
</feature>
<dbReference type="InterPro" id="IPR036416">
    <property type="entry name" value="Pept_tRNA_hydro_sf"/>
</dbReference>
<comment type="similarity">
    <text evidence="5 7 9">Belongs to the PTH family.</text>
</comment>
<dbReference type="HAMAP" id="MF_00083">
    <property type="entry name" value="Pept_tRNA_hydro_bact"/>
    <property type="match status" value="1"/>
</dbReference>
<comment type="subunit">
    <text evidence="7">Monomer.</text>
</comment>
<feature type="binding site" evidence="7">
    <location>
        <position position="67"/>
    </location>
    <ligand>
        <name>tRNA</name>
        <dbReference type="ChEBI" id="CHEBI:17843"/>
    </ligand>
</feature>
<dbReference type="GO" id="GO:0006515">
    <property type="term" value="P:protein quality control for misfolded or incompletely synthesized proteins"/>
    <property type="evidence" value="ECO:0007669"/>
    <property type="project" value="UniProtKB-UniRule"/>
</dbReference>
<evidence type="ECO:0000256" key="2">
    <source>
        <dbReference type="ARBA" id="ARBA00022555"/>
    </source>
</evidence>
<evidence type="ECO:0000256" key="8">
    <source>
        <dbReference type="RuleBase" id="RU000673"/>
    </source>
</evidence>
<dbReference type="CDD" id="cd00462">
    <property type="entry name" value="PTH"/>
    <property type="match status" value="1"/>
</dbReference>
<comment type="subcellular location">
    <subcellularLocation>
        <location evidence="7">Cytoplasm</location>
    </subcellularLocation>
</comment>
<keyword evidence="3 7" id="KW-0378">Hydrolase</keyword>
<dbReference type="Proteomes" id="UP000178197">
    <property type="component" value="Unassembled WGS sequence"/>
</dbReference>
<feature type="binding site" evidence="7">
    <location>
        <position position="15"/>
    </location>
    <ligand>
        <name>tRNA</name>
        <dbReference type="ChEBI" id="CHEBI:17843"/>
    </ligand>
</feature>
<dbReference type="EMBL" id="MGJT01000019">
    <property type="protein sequence ID" value="OGN12315.1"/>
    <property type="molecule type" value="Genomic_DNA"/>
</dbReference>
<sequence>MTYLFIGLGNPDKEYFETRHNVGFLFLDFLAKFIQASNFNLEKKLLAEIASGRVEGEKIILVKPQTFVNKSGEAVKKIKTYYKIPADRILIVHDDLDMPFGSTKLSPGSGTGGHKGVKSILGQLKTENIHRLKIGLANSKLKLARGQKSDEKRKAMVADFVLSKFTPSEKAELKDIFKEARAKIEQWI</sequence>
<dbReference type="SUPFAM" id="SSF53178">
    <property type="entry name" value="Peptidyl-tRNA hydrolase-like"/>
    <property type="match status" value="1"/>
</dbReference>
<comment type="caution">
    <text evidence="7">Lacks conserved residue(s) required for the propagation of feature annotation.</text>
</comment>
<evidence type="ECO:0000256" key="1">
    <source>
        <dbReference type="ARBA" id="ARBA00013260"/>
    </source>
</evidence>
<keyword evidence="2 7" id="KW-0820">tRNA-binding</keyword>
<dbReference type="PANTHER" id="PTHR17224:SF1">
    <property type="entry name" value="PEPTIDYL-TRNA HYDROLASE"/>
    <property type="match status" value="1"/>
</dbReference>
<evidence type="ECO:0000256" key="9">
    <source>
        <dbReference type="RuleBase" id="RU004320"/>
    </source>
</evidence>
<comment type="catalytic activity">
    <reaction evidence="7 8">
        <text>an N-acyl-L-alpha-aminoacyl-tRNA + H2O = an N-acyl-L-amino acid + a tRNA + H(+)</text>
        <dbReference type="Rhea" id="RHEA:54448"/>
        <dbReference type="Rhea" id="RHEA-COMP:10123"/>
        <dbReference type="Rhea" id="RHEA-COMP:13883"/>
        <dbReference type="ChEBI" id="CHEBI:15377"/>
        <dbReference type="ChEBI" id="CHEBI:15378"/>
        <dbReference type="ChEBI" id="CHEBI:59874"/>
        <dbReference type="ChEBI" id="CHEBI:78442"/>
        <dbReference type="ChEBI" id="CHEBI:138191"/>
        <dbReference type="EC" id="3.1.1.29"/>
    </reaction>
</comment>
<dbReference type="Pfam" id="PF01195">
    <property type="entry name" value="Pept_tRNA_hydro"/>
    <property type="match status" value="1"/>
</dbReference>
<proteinExistence type="inferred from homology"/>
<feature type="site" description="Discriminates between blocked and unblocked aminoacyl-tRNA" evidence="7">
    <location>
        <position position="10"/>
    </location>
</feature>
<dbReference type="EC" id="3.1.1.29" evidence="1 7"/>
<protein>
    <recommendedName>
        <fullName evidence="6 7">Peptidyl-tRNA hydrolase</fullName>
        <shortName evidence="7">Pth</shortName>
        <ecNumber evidence="1 7">3.1.1.29</ecNumber>
    </recommendedName>
</protein>
<keyword evidence="4 7" id="KW-0694">RNA-binding</keyword>
<gene>
    <name evidence="7" type="primary">pth</name>
    <name evidence="10" type="ORF">A3C71_00775</name>
</gene>
<evidence type="ECO:0000256" key="5">
    <source>
        <dbReference type="ARBA" id="ARBA00038063"/>
    </source>
</evidence>
<dbReference type="PANTHER" id="PTHR17224">
    <property type="entry name" value="PEPTIDYL-TRNA HYDROLASE"/>
    <property type="match status" value="1"/>
</dbReference>
<feature type="binding site" evidence="7">
    <location>
        <position position="69"/>
    </location>
    <ligand>
        <name>tRNA</name>
        <dbReference type="ChEBI" id="CHEBI:17843"/>
    </ligand>
</feature>
<dbReference type="GO" id="GO:0005737">
    <property type="term" value="C:cytoplasm"/>
    <property type="evidence" value="ECO:0007669"/>
    <property type="project" value="UniProtKB-SubCell"/>
</dbReference>
<dbReference type="GO" id="GO:0004045">
    <property type="term" value="F:peptidyl-tRNA hydrolase activity"/>
    <property type="evidence" value="ECO:0007669"/>
    <property type="project" value="UniProtKB-UniRule"/>
</dbReference>
<dbReference type="GO" id="GO:0072344">
    <property type="term" value="P:rescue of stalled ribosome"/>
    <property type="evidence" value="ECO:0007669"/>
    <property type="project" value="UniProtKB-UniRule"/>
</dbReference>